<reference evidence="3" key="1">
    <citation type="submission" date="2017-09" db="EMBL/GenBank/DDBJ databases">
        <title>Depth-based differentiation of microbial function through sediment-hosted aquifers and enrichment of novel symbionts in the deep terrestrial subsurface.</title>
        <authorList>
            <person name="Probst A.J."/>
            <person name="Ladd B."/>
            <person name="Jarett J.K."/>
            <person name="Geller-Mcgrath D.E."/>
            <person name="Sieber C.M.K."/>
            <person name="Emerson J.B."/>
            <person name="Anantharaman K."/>
            <person name="Thomas B.C."/>
            <person name="Malmstrom R."/>
            <person name="Stieglmeier M."/>
            <person name="Klingl A."/>
            <person name="Woyke T."/>
            <person name="Ryan C.M."/>
            <person name="Banfield J.F."/>
        </authorList>
    </citation>
    <scope>NUCLEOTIDE SEQUENCE [LARGE SCALE GENOMIC DNA]</scope>
</reference>
<dbReference type="AlphaFoldDB" id="A0A2M7V2D9"/>
<feature type="non-terminal residue" evidence="2">
    <location>
        <position position="118"/>
    </location>
</feature>
<dbReference type="Pfam" id="PF13023">
    <property type="entry name" value="HD_3"/>
    <property type="match status" value="1"/>
</dbReference>
<protein>
    <recommendedName>
        <fullName evidence="1">HD domain-containing protein</fullName>
    </recommendedName>
</protein>
<sequence>MQTPLTIDLPGFKGRKESLQDVIRYHPYKPMFYRTNLWMHGHRLMWMIEELFPLIQTVFPNFDKKAAQLMTLIHDDLEIVMGDIQLNDKLAMTSEEKNALDQTENNAMDEIARRFPEQ</sequence>
<dbReference type="InterPro" id="IPR006674">
    <property type="entry name" value="HD_domain"/>
</dbReference>
<evidence type="ECO:0000313" key="3">
    <source>
        <dbReference type="Proteomes" id="UP000230078"/>
    </source>
</evidence>
<feature type="domain" description="HD" evidence="1">
    <location>
        <begin position="59"/>
        <end position="117"/>
    </location>
</feature>
<name>A0A2M7V2D9_9BACT</name>
<accession>A0A2M7V2D9</accession>
<gene>
    <name evidence="2" type="ORF">COX83_03850</name>
</gene>
<dbReference type="Proteomes" id="UP000230078">
    <property type="component" value="Unassembled WGS sequence"/>
</dbReference>
<comment type="caution">
    <text evidence="2">The sequence shown here is derived from an EMBL/GenBank/DDBJ whole genome shotgun (WGS) entry which is preliminary data.</text>
</comment>
<evidence type="ECO:0000259" key="1">
    <source>
        <dbReference type="Pfam" id="PF13023"/>
    </source>
</evidence>
<evidence type="ECO:0000313" key="2">
    <source>
        <dbReference type="EMBL" id="PIZ92595.1"/>
    </source>
</evidence>
<organism evidence="2 3">
    <name type="scientific">Candidatus Magasanikbacteria bacterium CG_4_10_14_0_2_um_filter_41_31</name>
    <dbReference type="NCBI Taxonomy" id="1974639"/>
    <lineage>
        <taxon>Bacteria</taxon>
        <taxon>Candidatus Magasanikiibacteriota</taxon>
    </lineage>
</organism>
<dbReference type="Gene3D" id="1.10.3210.10">
    <property type="entry name" value="Hypothetical protein af1432"/>
    <property type="match status" value="1"/>
</dbReference>
<dbReference type="EMBL" id="PFPI01000054">
    <property type="protein sequence ID" value="PIZ92595.1"/>
    <property type="molecule type" value="Genomic_DNA"/>
</dbReference>
<proteinExistence type="predicted"/>
<dbReference type="SUPFAM" id="SSF109604">
    <property type="entry name" value="HD-domain/PDEase-like"/>
    <property type="match status" value="1"/>
</dbReference>